<evidence type="ECO:0000256" key="2">
    <source>
        <dbReference type="ARBA" id="ARBA00022645"/>
    </source>
</evidence>
<evidence type="ECO:0000259" key="4">
    <source>
        <dbReference type="Pfam" id="PF00905"/>
    </source>
</evidence>
<dbReference type="Pfam" id="PF03717">
    <property type="entry name" value="PBP_dimer"/>
    <property type="match status" value="1"/>
</dbReference>
<name>A0AAF0I3W1_9BACT</name>
<dbReference type="SUPFAM" id="SSF56601">
    <property type="entry name" value="beta-lactamase/transpeptidase-like"/>
    <property type="match status" value="1"/>
</dbReference>
<dbReference type="GO" id="GO:0005886">
    <property type="term" value="C:plasma membrane"/>
    <property type="evidence" value="ECO:0007669"/>
    <property type="project" value="TreeGrafter"/>
</dbReference>
<dbReference type="Gene3D" id="3.30.450.330">
    <property type="match status" value="1"/>
</dbReference>
<dbReference type="PANTHER" id="PTHR30627:SF1">
    <property type="entry name" value="PEPTIDOGLYCAN D,D-TRANSPEPTIDASE FTSI"/>
    <property type="match status" value="1"/>
</dbReference>
<dbReference type="PANTHER" id="PTHR30627">
    <property type="entry name" value="PEPTIDOGLYCAN D,D-TRANSPEPTIDASE"/>
    <property type="match status" value="1"/>
</dbReference>
<dbReference type="GO" id="GO:0071555">
    <property type="term" value="P:cell wall organization"/>
    <property type="evidence" value="ECO:0007669"/>
    <property type="project" value="TreeGrafter"/>
</dbReference>
<dbReference type="Gene3D" id="3.90.1310.10">
    <property type="entry name" value="Penicillin-binding protein 2a (Domain 2)"/>
    <property type="match status" value="1"/>
</dbReference>
<keyword evidence="2" id="KW-0645">Protease</keyword>
<dbReference type="EMBL" id="CP119075">
    <property type="protein sequence ID" value="WED66150.1"/>
    <property type="molecule type" value="Genomic_DNA"/>
</dbReference>
<evidence type="ECO:0000313" key="6">
    <source>
        <dbReference type="EMBL" id="WED66150.1"/>
    </source>
</evidence>
<dbReference type="InterPro" id="IPR012338">
    <property type="entry name" value="Beta-lactam/transpept-like"/>
</dbReference>
<dbReference type="InterPro" id="IPR050515">
    <property type="entry name" value="Beta-lactam/transpept"/>
</dbReference>
<comment type="subcellular location">
    <subcellularLocation>
        <location evidence="1">Membrane</location>
    </subcellularLocation>
</comment>
<feature type="domain" description="Penicillin-binding protein dimerisation" evidence="5">
    <location>
        <begin position="54"/>
        <end position="238"/>
    </location>
</feature>
<dbReference type="KEGG" id="slom:PXH66_04735"/>
<dbReference type="GO" id="GO:0004180">
    <property type="term" value="F:carboxypeptidase activity"/>
    <property type="evidence" value="ECO:0007669"/>
    <property type="project" value="UniProtKB-KW"/>
</dbReference>
<proteinExistence type="predicted"/>
<evidence type="ECO:0000259" key="5">
    <source>
        <dbReference type="Pfam" id="PF03717"/>
    </source>
</evidence>
<keyword evidence="7" id="KW-1185">Reference proteome</keyword>
<organism evidence="6 7">
    <name type="scientific">Synoicihabitans lomoniglobus</name>
    <dbReference type="NCBI Taxonomy" id="2909285"/>
    <lineage>
        <taxon>Bacteria</taxon>
        <taxon>Pseudomonadati</taxon>
        <taxon>Verrucomicrobiota</taxon>
        <taxon>Opitutia</taxon>
        <taxon>Opitutales</taxon>
        <taxon>Opitutaceae</taxon>
        <taxon>Synoicihabitans</taxon>
    </lineage>
</organism>
<keyword evidence="2" id="KW-0121">Carboxypeptidase</keyword>
<protein>
    <submittedName>
        <fullName evidence="6">Penicillin-binding protein 2</fullName>
    </submittedName>
</protein>
<dbReference type="RefSeq" id="WP_330928405.1">
    <property type="nucleotide sequence ID" value="NZ_CP119075.1"/>
</dbReference>
<evidence type="ECO:0000256" key="3">
    <source>
        <dbReference type="ARBA" id="ARBA00023136"/>
    </source>
</evidence>
<dbReference type="Pfam" id="PF00905">
    <property type="entry name" value="Transpeptidase"/>
    <property type="match status" value="1"/>
</dbReference>
<evidence type="ECO:0000313" key="7">
    <source>
        <dbReference type="Proteomes" id="UP001218638"/>
    </source>
</evidence>
<evidence type="ECO:0000256" key="1">
    <source>
        <dbReference type="ARBA" id="ARBA00004370"/>
    </source>
</evidence>
<dbReference type="InterPro" id="IPR001460">
    <property type="entry name" value="PCN-bd_Tpept"/>
</dbReference>
<dbReference type="InterPro" id="IPR036138">
    <property type="entry name" value="PBP_dimer_sf"/>
</dbReference>
<dbReference type="InterPro" id="IPR005311">
    <property type="entry name" value="PBP_dimer"/>
</dbReference>
<keyword evidence="3" id="KW-0472">Membrane</keyword>
<dbReference type="Proteomes" id="UP001218638">
    <property type="component" value="Chromosome"/>
</dbReference>
<gene>
    <name evidence="6" type="ORF">PXH66_04735</name>
</gene>
<accession>A0AAF0I3W1</accession>
<dbReference type="SUPFAM" id="SSF56519">
    <property type="entry name" value="Penicillin binding protein dimerisation domain"/>
    <property type="match status" value="1"/>
</dbReference>
<dbReference type="Gene3D" id="3.40.710.10">
    <property type="entry name" value="DD-peptidase/beta-lactamase superfamily"/>
    <property type="match status" value="1"/>
</dbReference>
<feature type="domain" description="Penicillin-binding protein transpeptidase" evidence="4">
    <location>
        <begin position="287"/>
        <end position="599"/>
    </location>
</feature>
<dbReference type="AlphaFoldDB" id="A0AAF0I3W1"/>
<dbReference type="GO" id="GO:0008658">
    <property type="term" value="F:penicillin binding"/>
    <property type="evidence" value="ECO:0007669"/>
    <property type="project" value="InterPro"/>
</dbReference>
<reference evidence="6" key="1">
    <citation type="submission" date="2023-03" db="EMBL/GenBank/DDBJ databases">
        <title>Lomoglobus Profundus gen. nov., sp. nov., a novel member of the phylum Verrucomicrobia, isolated from deep-marine sediment of South China Sea.</title>
        <authorList>
            <person name="Ahmad T."/>
            <person name="Ishaq S.E."/>
            <person name="Wang F."/>
        </authorList>
    </citation>
    <scope>NUCLEOTIDE SEQUENCE</scope>
    <source>
        <strain evidence="6">LMO-M01</strain>
    </source>
</reference>
<keyword evidence="2" id="KW-0378">Hydrolase</keyword>
<sequence length="627" mass="69344">MSKGFASSYRLVLVATTILVGFVGVGARLVHLHVLDRERLVSYVNRARRTVETDQARRGDIVDAKGDVLATSRTLVELAVDPWALVEYIEQTEKRSVDQAVLIESIERNKRLELARILDLAPAEVESYWTPGYRDNRVKSRWVKLHDGVAESVFNQLTAIDVSELGPEATRHYDSNHGLPRGLTVRRMYQRVYPRKQLAAHIIGFVNQEDQPSGGVEAFADFYLRGQDGWTESEKDGRRREMAQFRTREVPAADGFSVMLSIDSVVQHLIESELTRIATEYQPQKASIIVTDAESGFILGMGNYPTFDLNAYGSAPMEVQRNVAVTDLLDPGSTFKIVAASGALEEGLVTPRTLFNCSIDSIEYRGRERRFMPDDHVYDHPLSVSEIISHSSNIGAAQLGMKLGERGLYDFARKFGFGEKSGFPLGYESQGLLNTPDKWSALEITRIPAGYSISATPLQIHYAMATIASGGELLQPQLVREIRDLNGEAIYNLGGIVRRRVMQERVAGQMARMLMGVTEDGTAKAAAIPGYQIAGKTGTAQKLVDGRYSKKHHVGSFVGFFPATDPKVVVTVIVDDARVTTGSRVNYGSVVAVPTFRRVAERLISYLDIKPVDDSNSSQLALEGGRR</sequence>